<evidence type="ECO:0008006" key="5">
    <source>
        <dbReference type="Google" id="ProtNLM"/>
    </source>
</evidence>
<dbReference type="OrthoDB" id="8912791at2"/>
<gene>
    <name evidence="3" type="ORF">EZ313_17160</name>
</gene>
<keyword evidence="2" id="KW-0732">Signal</keyword>
<evidence type="ECO:0000256" key="2">
    <source>
        <dbReference type="SAM" id="SignalP"/>
    </source>
</evidence>
<keyword evidence="1" id="KW-0175">Coiled coil</keyword>
<feature type="coiled-coil region" evidence="1">
    <location>
        <begin position="83"/>
        <end position="112"/>
    </location>
</feature>
<dbReference type="EMBL" id="SMLM01000002">
    <property type="protein sequence ID" value="TFZ02955.1"/>
    <property type="molecule type" value="Genomic_DNA"/>
</dbReference>
<accession>A0A4Z0BY54</accession>
<dbReference type="PROSITE" id="PS51257">
    <property type="entry name" value="PROKAR_LIPOPROTEIN"/>
    <property type="match status" value="1"/>
</dbReference>
<sequence>MRRLRFFVCCAAAVVAIGCGKATETIIPSDMSTWDKELAPVVQKLSEEDKKHFVAYVARMKLAEGLSGGKNAIPFGMTVGQAIEEQKKWAAELEQRLAREKAEEQKREAEAAALVQKLVAESIEIARRINEAVTVTLLAKRELPRSFEAGRYSDYQQIVIGIQNNAQKPLKALSGRLDFIDAFNKVVAKVYFEITRDVKPGATYKWTGGRDYNQFIDEHRVLWNLDDGQYKTRFVPETLIFTDGEKLTMPKL</sequence>
<reference evidence="3 4" key="1">
    <citation type="submission" date="2019-03" db="EMBL/GenBank/DDBJ databases">
        <title>Ramlibacter henchirensis DSM 14656, whole genome shotgun sequence.</title>
        <authorList>
            <person name="Zhang X."/>
            <person name="Feng G."/>
            <person name="Zhu H."/>
        </authorList>
    </citation>
    <scope>NUCLEOTIDE SEQUENCE [LARGE SCALE GENOMIC DNA]</scope>
    <source>
        <strain evidence="3 4">DSM 14656</strain>
    </source>
</reference>
<comment type="caution">
    <text evidence="3">The sequence shown here is derived from an EMBL/GenBank/DDBJ whole genome shotgun (WGS) entry which is preliminary data.</text>
</comment>
<protein>
    <recommendedName>
        <fullName evidence="5">Lipoprotein</fullName>
    </recommendedName>
</protein>
<dbReference type="RefSeq" id="WP_135264479.1">
    <property type="nucleotide sequence ID" value="NZ_SMLM01000002.1"/>
</dbReference>
<dbReference type="AlphaFoldDB" id="A0A4Z0BY54"/>
<evidence type="ECO:0000313" key="4">
    <source>
        <dbReference type="Proteomes" id="UP000298180"/>
    </source>
</evidence>
<dbReference type="Proteomes" id="UP000298180">
    <property type="component" value="Unassembled WGS sequence"/>
</dbReference>
<keyword evidence="4" id="KW-1185">Reference proteome</keyword>
<feature type="signal peptide" evidence="2">
    <location>
        <begin position="1"/>
        <end position="22"/>
    </location>
</feature>
<evidence type="ECO:0000313" key="3">
    <source>
        <dbReference type="EMBL" id="TFZ02955.1"/>
    </source>
</evidence>
<evidence type="ECO:0000256" key="1">
    <source>
        <dbReference type="SAM" id="Coils"/>
    </source>
</evidence>
<proteinExistence type="predicted"/>
<feature type="chain" id="PRO_5021243721" description="Lipoprotein" evidence="2">
    <location>
        <begin position="23"/>
        <end position="252"/>
    </location>
</feature>
<name>A0A4Z0BY54_9BURK</name>
<organism evidence="3 4">
    <name type="scientific">Ramlibacter henchirensis</name>
    <dbReference type="NCBI Taxonomy" id="204072"/>
    <lineage>
        <taxon>Bacteria</taxon>
        <taxon>Pseudomonadati</taxon>
        <taxon>Pseudomonadota</taxon>
        <taxon>Betaproteobacteria</taxon>
        <taxon>Burkholderiales</taxon>
        <taxon>Comamonadaceae</taxon>
        <taxon>Ramlibacter</taxon>
    </lineage>
</organism>